<dbReference type="Proteomes" id="UP001500353">
    <property type="component" value="Unassembled WGS sequence"/>
</dbReference>
<protein>
    <recommendedName>
        <fullName evidence="4">C1q domain-containing protein</fullName>
    </recommendedName>
</protein>
<evidence type="ECO:0000313" key="3">
    <source>
        <dbReference type="Proteomes" id="UP001500353"/>
    </source>
</evidence>
<dbReference type="EMBL" id="BAABHX010000001">
    <property type="protein sequence ID" value="GAA5084748.1"/>
    <property type="molecule type" value="Genomic_DNA"/>
</dbReference>
<evidence type="ECO:0008006" key="4">
    <source>
        <dbReference type="Google" id="ProtNLM"/>
    </source>
</evidence>
<feature type="chain" id="PRO_5045356487" description="C1q domain-containing protein" evidence="1">
    <location>
        <begin position="18"/>
        <end position="216"/>
    </location>
</feature>
<name>A0ABP9LVT4_9FLAO</name>
<gene>
    <name evidence="2" type="ORF">GCM10023210_04870</name>
</gene>
<organism evidence="2 3">
    <name type="scientific">Chryseobacterium ginsengisoli</name>
    <dbReference type="NCBI Taxonomy" id="363853"/>
    <lineage>
        <taxon>Bacteria</taxon>
        <taxon>Pseudomonadati</taxon>
        <taxon>Bacteroidota</taxon>
        <taxon>Flavobacteriia</taxon>
        <taxon>Flavobacteriales</taxon>
        <taxon>Weeksellaceae</taxon>
        <taxon>Chryseobacterium group</taxon>
        <taxon>Chryseobacterium</taxon>
    </lineage>
</organism>
<proteinExistence type="predicted"/>
<reference evidence="3" key="1">
    <citation type="journal article" date="2019" name="Int. J. Syst. Evol. Microbiol.">
        <title>The Global Catalogue of Microorganisms (GCM) 10K type strain sequencing project: providing services to taxonomists for standard genome sequencing and annotation.</title>
        <authorList>
            <consortium name="The Broad Institute Genomics Platform"/>
            <consortium name="The Broad Institute Genome Sequencing Center for Infectious Disease"/>
            <person name="Wu L."/>
            <person name="Ma J."/>
        </authorList>
    </citation>
    <scope>NUCLEOTIDE SEQUENCE [LARGE SCALE GENOMIC DNA]</scope>
    <source>
        <strain evidence="3">JCM 18019</strain>
    </source>
</reference>
<keyword evidence="1" id="KW-0732">Signal</keyword>
<accession>A0ABP9LVT4</accession>
<keyword evidence="3" id="KW-1185">Reference proteome</keyword>
<evidence type="ECO:0000256" key="1">
    <source>
        <dbReference type="SAM" id="SignalP"/>
    </source>
</evidence>
<comment type="caution">
    <text evidence="2">The sequence shown here is derived from an EMBL/GenBank/DDBJ whole genome shotgun (WGS) entry which is preliminary data.</text>
</comment>
<sequence>MKALLLGITFFSISISAQTGIGVVSPSNMLHVRGNTILNPVRIEGLQSGSANLDNLVSSTTGLIKRQNLNTVSAIRVSGNLNMAANNTYYETNTTSAPTEEFDNLNEFNGDTFTASRPGLYYATFTVIFPQRSAAVDGGDGYQGNIYIDDSTGGGEGISSKIYNPESTLTAADQYMTAKYLIKMIAGQELYFGILAYGSTGNVNGVTYKINIVRMD</sequence>
<evidence type="ECO:0000313" key="2">
    <source>
        <dbReference type="EMBL" id="GAA5084748.1"/>
    </source>
</evidence>
<feature type="signal peptide" evidence="1">
    <location>
        <begin position="1"/>
        <end position="17"/>
    </location>
</feature>
<dbReference type="RefSeq" id="WP_345200083.1">
    <property type="nucleotide sequence ID" value="NZ_BAABHX010000001.1"/>
</dbReference>